<gene>
    <name evidence="5" type="ORF">SAMN05444007_107244</name>
</gene>
<evidence type="ECO:0000259" key="3">
    <source>
        <dbReference type="Pfam" id="PF13598"/>
    </source>
</evidence>
<name>A0A1H7C1G8_9RHOB</name>
<proteinExistence type="predicted"/>
<dbReference type="Pfam" id="PF13598">
    <property type="entry name" value="DUF4139"/>
    <property type="match status" value="1"/>
</dbReference>
<keyword evidence="6" id="KW-1185">Reference proteome</keyword>
<dbReference type="InterPro" id="IPR011935">
    <property type="entry name" value="CHP02231"/>
</dbReference>
<evidence type="ECO:0000259" key="4">
    <source>
        <dbReference type="Pfam" id="PF13600"/>
    </source>
</evidence>
<evidence type="ECO:0000313" key="5">
    <source>
        <dbReference type="EMBL" id="SEJ82407.1"/>
    </source>
</evidence>
<evidence type="ECO:0000256" key="2">
    <source>
        <dbReference type="SAM" id="SignalP"/>
    </source>
</evidence>
<keyword evidence="2" id="KW-0732">Signal</keyword>
<dbReference type="EMBL" id="FNYD01000007">
    <property type="protein sequence ID" value="SEJ82407.1"/>
    <property type="molecule type" value="Genomic_DNA"/>
</dbReference>
<dbReference type="AlphaFoldDB" id="A0A1H7C1G8"/>
<reference evidence="5 6" key="1">
    <citation type="submission" date="2016-10" db="EMBL/GenBank/DDBJ databases">
        <authorList>
            <person name="de Groot N.N."/>
        </authorList>
    </citation>
    <scope>NUCLEOTIDE SEQUENCE [LARGE SCALE GENOMIC DNA]</scope>
    <source>
        <strain evidence="5 6">DSM 29340</strain>
    </source>
</reference>
<protein>
    <recommendedName>
        <fullName evidence="7">Mucoidy inhibitor MuiA family protein</fullName>
    </recommendedName>
</protein>
<evidence type="ECO:0008006" key="7">
    <source>
        <dbReference type="Google" id="ProtNLM"/>
    </source>
</evidence>
<feature type="domain" description="DUF4140" evidence="4">
    <location>
        <begin position="30"/>
        <end position="122"/>
    </location>
</feature>
<dbReference type="Proteomes" id="UP000199379">
    <property type="component" value="Unassembled WGS sequence"/>
</dbReference>
<dbReference type="NCBIfam" id="TIGR02231">
    <property type="entry name" value="mucoidy inhibitor MuiA family protein"/>
    <property type="match status" value="1"/>
</dbReference>
<feature type="coiled-coil region" evidence="1">
    <location>
        <begin position="97"/>
        <end position="124"/>
    </location>
</feature>
<keyword evidence="1" id="KW-0175">Coiled coil</keyword>
<organism evidence="5 6">
    <name type="scientific">Cribrihabitans marinus</name>
    <dbReference type="NCBI Taxonomy" id="1227549"/>
    <lineage>
        <taxon>Bacteria</taxon>
        <taxon>Pseudomonadati</taxon>
        <taxon>Pseudomonadota</taxon>
        <taxon>Alphaproteobacteria</taxon>
        <taxon>Rhodobacterales</taxon>
        <taxon>Paracoccaceae</taxon>
        <taxon>Cribrihabitans</taxon>
    </lineage>
</organism>
<sequence length="543" mass="59129">MRNPILAIALLALQPAYAETIAVSSRVTEVTMHPDSAAILRRAEVSLPAGRHRLVLQGVPASAVSESLRVEVEGARQTGTLLRQDRVPPRDADTPEIDAARQRIEEIEDRIRGVEDDARRARLAGSAAEASLTFLRGLGENEGLAEAGPDTLRDIARMIRDEAGAAGAAALDAEIAARRIEDQLSDLRDELKAAQQALAALTVEDEDRLFIAIEVDAPEAADATVTLRYLVRGATYWTPAYDLRLATGDAPSLTLERSALVRQTTGENWTDVALHLSTLAPVGRAEPNALLPLRLRIGPPEAPVRQSRSQPESDGLASLVAPALEAPAPPPPLWKVAEGPGVTYSYAVPVSIASSADLLRLRLDSLSQPAQERALAVPFHDQTAFHMARVEDGWGEELLPSQYAARYVDGVLVGTSGFPGLAAGQEAEFGFGPIDGLRIKRDVLDQSEGDRGLINRSSERNERVEIEVENLTGRDWPLRVLDRVPYSEQEDLEIWWTASPRPDEDDVDKQRGILAWDFDLGTGDTRTIRIDTTLTWPEGMVLR</sequence>
<feature type="chain" id="PRO_5011754555" description="Mucoidy inhibitor MuiA family protein" evidence="2">
    <location>
        <begin position="19"/>
        <end position="543"/>
    </location>
</feature>
<dbReference type="InterPro" id="IPR037291">
    <property type="entry name" value="DUF4139"/>
</dbReference>
<dbReference type="InterPro" id="IPR025554">
    <property type="entry name" value="DUF4140"/>
</dbReference>
<feature type="coiled-coil region" evidence="1">
    <location>
        <begin position="170"/>
        <end position="204"/>
    </location>
</feature>
<evidence type="ECO:0000313" key="6">
    <source>
        <dbReference type="Proteomes" id="UP000199379"/>
    </source>
</evidence>
<dbReference type="RefSeq" id="WP_092367917.1">
    <property type="nucleotide sequence ID" value="NZ_BMGV01000007.1"/>
</dbReference>
<dbReference type="STRING" id="1227549.SAMN05444007_107244"/>
<dbReference type="PANTHER" id="PTHR31005:SF8">
    <property type="entry name" value="DUF4139 DOMAIN-CONTAINING PROTEIN"/>
    <property type="match status" value="1"/>
</dbReference>
<dbReference type="PANTHER" id="PTHR31005">
    <property type="entry name" value="DUF4139 DOMAIN-CONTAINING PROTEIN"/>
    <property type="match status" value="1"/>
</dbReference>
<dbReference type="Pfam" id="PF13600">
    <property type="entry name" value="DUF4140"/>
    <property type="match status" value="1"/>
</dbReference>
<evidence type="ECO:0000256" key="1">
    <source>
        <dbReference type="SAM" id="Coils"/>
    </source>
</evidence>
<feature type="signal peptide" evidence="2">
    <location>
        <begin position="1"/>
        <end position="18"/>
    </location>
</feature>
<feature type="domain" description="DUF4139" evidence="3">
    <location>
        <begin position="225"/>
        <end position="538"/>
    </location>
</feature>
<dbReference type="OrthoDB" id="580912at2"/>
<accession>A0A1H7C1G8</accession>